<keyword evidence="3" id="KW-1003">Cell membrane</keyword>
<dbReference type="PRINTS" id="PR01437">
    <property type="entry name" value="NUOXDRDTASE4"/>
</dbReference>
<accession>A0A212T4U8</accession>
<evidence type="ECO:0000256" key="4">
    <source>
        <dbReference type="ARBA" id="ARBA00022692"/>
    </source>
</evidence>
<keyword evidence="5 8" id="KW-1133">Transmembrane helix</keyword>
<feature type="transmembrane region" description="Helical" evidence="8">
    <location>
        <begin position="461"/>
        <end position="488"/>
    </location>
</feature>
<feature type="transmembrane region" description="Helical" evidence="8">
    <location>
        <begin position="337"/>
        <end position="358"/>
    </location>
</feature>
<keyword evidence="6 8" id="KW-0472">Membrane</keyword>
<sequence length="526" mass="55486">MTMPHEVSFIVPLLVMLPLVAAGLTLVAANRITVQRAISTTVMTVCLAGSGVLLWAADTRGPQVVPTAGWVPYEGLVLVVDRLSALMLIVGFTVILGVLLYSNGEGRAAFDHEQGGESPLPVFHPSLMVLAAGVATTFVSGDLFHIYVGFEVLLGASFVLLTLGGTASRVRAGVTYAFVSLLSSTIFLLSVALIYTATGTVNLAQLADRMADLPQGTQILLQAMLLVGFAVKAAVFPMSSWLPDSYPTAPAPVTAVFAGLLTKVGVYAMIRTQTLVFPGDVMQDLLLWAALLTMVVGILGAVAQTEMKRMISFTLVSHIGYMLFGLAIGTAAGVGAAIFYVIHHIIVQATLFLVTGMVQRRTGVSTLDRLGGLIRTAPWIAVLWFVPAMNLAGIPPFSGFIGKVGLMEAAAEVGTPMMWLMIVASVVTSVLTLYAIAKTWAKSFWGAEAKEPGMGQRREHIGAGLFVPAGAMVLVSVALTVFAGPLYAVSERAGQDLVDREPYTDAVADVARDVAQHYPEPAGGDH</sequence>
<dbReference type="GO" id="GO:0042773">
    <property type="term" value="P:ATP synthesis coupled electron transport"/>
    <property type="evidence" value="ECO:0007669"/>
    <property type="project" value="InterPro"/>
</dbReference>
<evidence type="ECO:0000256" key="3">
    <source>
        <dbReference type="ARBA" id="ARBA00022475"/>
    </source>
</evidence>
<organism evidence="10 11">
    <name type="scientific">Kytococcus aerolatus</name>
    <dbReference type="NCBI Taxonomy" id="592308"/>
    <lineage>
        <taxon>Bacteria</taxon>
        <taxon>Bacillati</taxon>
        <taxon>Actinomycetota</taxon>
        <taxon>Actinomycetes</taxon>
        <taxon>Micrococcales</taxon>
        <taxon>Kytococcaceae</taxon>
        <taxon>Kytococcus</taxon>
    </lineage>
</organism>
<evidence type="ECO:0000256" key="1">
    <source>
        <dbReference type="ARBA" id="ARBA00004651"/>
    </source>
</evidence>
<evidence type="ECO:0000256" key="2">
    <source>
        <dbReference type="ARBA" id="ARBA00005346"/>
    </source>
</evidence>
<dbReference type="InterPro" id="IPR050586">
    <property type="entry name" value="CPA3_Na-H_Antiporter_D"/>
</dbReference>
<feature type="transmembrane region" description="Helical" evidence="8">
    <location>
        <begin position="76"/>
        <end position="101"/>
    </location>
</feature>
<feature type="transmembrane region" description="Helical" evidence="8">
    <location>
        <begin position="176"/>
        <end position="197"/>
    </location>
</feature>
<feature type="transmembrane region" description="Helical" evidence="8">
    <location>
        <begin position="285"/>
        <end position="303"/>
    </location>
</feature>
<feature type="transmembrane region" description="Helical" evidence="8">
    <location>
        <begin position="37"/>
        <end position="56"/>
    </location>
</feature>
<dbReference type="Pfam" id="PF00361">
    <property type="entry name" value="Proton_antipo_M"/>
    <property type="match status" value="1"/>
</dbReference>
<feature type="transmembrane region" description="Helical" evidence="8">
    <location>
        <begin position="122"/>
        <end position="140"/>
    </location>
</feature>
<dbReference type="PANTHER" id="PTHR42703">
    <property type="entry name" value="NADH DEHYDROGENASE"/>
    <property type="match status" value="1"/>
</dbReference>
<evidence type="ECO:0000256" key="7">
    <source>
        <dbReference type="RuleBase" id="RU000320"/>
    </source>
</evidence>
<dbReference type="GO" id="GO:0005886">
    <property type="term" value="C:plasma membrane"/>
    <property type="evidence" value="ECO:0007669"/>
    <property type="project" value="UniProtKB-SubCell"/>
</dbReference>
<feature type="transmembrane region" description="Helical" evidence="8">
    <location>
        <begin position="6"/>
        <end position="30"/>
    </location>
</feature>
<feature type="transmembrane region" description="Helical" evidence="8">
    <location>
        <begin position="417"/>
        <end position="440"/>
    </location>
</feature>
<reference evidence="10 11" key="1">
    <citation type="submission" date="2017-06" db="EMBL/GenBank/DDBJ databases">
        <authorList>
            <person name="Kim H.J."/>
            <person name="Triplett B.A."/>
        </authorList>
    </citation>
    <scope>NUCLEOTIDE SEQUENCE [LARGE SCALE GENOMIC DNA]</scope>
    <source>
        <strain evidence="10 11">DSM 22179</strain>
    </source>
</reference>
<dbReference type="InterPro" id="IPR001750">
    <property type="entry name" value="ND/Mrp_TM"/>
</dbReference>
<keyword evidence="4 7" id="KW-0812">Transmembrane</keyword>
<feature type="transmembrane region" description="Helical" evidence="8">
    <location>
        <begin position="310"/>
        <end position="331"/>
    </location>
</feature>
<dbReference type="AlphaFoldDB" id="A0A212T4U8"/>
<name>A0A212T4U8_9MICO</name>
<feature type="transmembrane region" description="Helical" evidence="8">
    <location>
        <begin position="249"/>
        <end position="270"/>
    </location>
</feature>
<protein>
    <submittedName>
        <fullName evidence="10">Multisubunit sodium/proton antiporter, MrpD subunit</fullName>
    </submittedName>
</protein>
<dbReference type="PANTHER" id="PTHR42703:SF1">
    <property type="entry name" value="NA(+)_H(+) ANTIPORTER SUBUNIT D1"/>
    <property type="match status" value="1"/>
</dbReference>
<comment type="subcellular location">
    <subcellularLocation>
        <location evidence="1">Cell membrane</location>
        <topology evidence="1">Multi-pass membrane protein</topology>
    </subcellularLocation>
    <subcellularLocation>
        <location evidence="7">Membrane</location>
        <topology evidence="7">Multi-pass membrane protein</topology>
    </subcellularLocation>
</comment>
<feature type="transmembrane region" description="Helical" evidence="8">
    <location>
        <begin position="146"/>
        <end position="164"/>
    </location>
</feature>
<evidence type="ECO:0000313" key="11">
    <source>
        <dbReference type="Proteomes" id="UP000198122"/>
    </source>
</evidence>
<keyword evidence="11" id="KW-1185">Reference proteome</keyword>
<feature type="transmembrane region" description="Helical" evidence="8">
    <location>
        <begin position="379"/>
        <end position="397"/>
    </location>
</feature>
<evidence type="ECO:0000313" key="10">
    <source>
        <dbReference type="EMBL" id="SNC61035.1"/>
    </source>
</evidence>
<evidence type="ECO:0000259" key="9">
    <source>
        <dbReference type="Pfam" id="PF00361"/>
    </source>
</evidence>
<dbReference type="Proteomes" id="UP000198122">
    <property type="component" value="Unassembled WGS sequence"/>
</dbReference>
<dbReference type="InterPro" id="IPR003918">
    <property type="entry name" value="NADH_UbQ_OxRdtase"/>
</dbReference>
<feature type="domain" description="NADH:quinone oxidoreductase/Mrp antiporter transmembrane" evidence="9">
    <location>
        <begin position="140"/>
        <end position="431"/>
    </location>
</feature>
<evidence type="ECO:0000256" key="6">
    <source>
        <dbReference type="ARBA" id="ARBA00023136"/>
    </source>
</evidence>
<proteinExistence type="inferred from homology"/>
<comment type="similarity">
    <text evidence="2">Belongs to the CPA3 antiporters (TC 2.A.63) subunit D family.</text>
</comment>
<gene>
    <name evidence="10" type="ORF">SAMN05445756_0400</name>
</gene>
<dbReference type="NCBIfam" id="NF009308">
    <property type="entry name" value="PRK12665.1"/>
    <property type="match status" value="1"/>
</dbReference>
<evidence type="ECO:0000256" key="8">
    <source>
        <dbReference type="SAM" id="Phobius"/>
    </source>
</evidence>
<feature type="transmembrane region" description="Helical" evidence="8">
    <location>
        <begin position="217"/>
        <end position="237"/>
    </location>
</feature>
<dbReference type="EMBL" id="FYEZ01000001">
    <property type="protein sequence ID" value="SNC61035.1"/>
    <property type="molecule type" value="Genomic_DNA"/>
</dbReference>
<evidence type="ECO:0000256" key="5">
    <source>
        <dbReference type="ARBA" id="ARBA00022989"/>
    </source>
</evidence>
<dbReference type="GO" id="GO:0008137">
    <property type="term" value="F:NADH dehydrogenase (ubiquinone) activity"/>
    <property type="evidence" value="ECO:0007669"/>
    <property type="project" value="InterPro"/>
</dbReference>